<comment type="caution">
    <text evidence="1">The sequence shown here is derived from an EMBL/GenBank/DDBJ whole genome shotgun (WGS) entry which is preliminary data.</text>
</comment>
<dbReference type="Proteomes" id="UP000789366">
    <property type="component" value="Unassembled WGS sequence"/>
</dbReference>
<evidence type="ECO:0000313" key="2">
    <source>
        <dbReference type="Proteomes" id="UP000789366"/>
    </source>
</evidence>
<gene>
    <name evidence="1" type="ORF">SPELUC_LOCUS9527</name>
</gene>
<protein>
    <submittedName>
        <fullName evidence="1">2445_t:CDS:1</fullName>
    </submittedName>
</protein>
<name>A0ACA9NUD3_9GLOM</name>
<organism evidence="1 2">
    <name type="scientific">Cetraspora pellucida</name>
    <dbReference type="NCBI Taxonomy" id="1433469"/>
    <lineage>
        <taxon>Eukaryota</taxon>
        <taxon>Fungi</taxon>
        <taxon>Fungi incertae sedis</taxon>
        <taxon>Mucoromycota</taxon>
        <taxon>Glomeromycotina</taxon>
        <taxon>Glomeromycetes</taxon>
        <taxon>Diversisporales</taxon>
        <taxon>Gigasporaceae</taxon>
        <taxon>Cetraspora</taxon>
    </lineage>
</organism>
<sequence length="124" mass="14061">MTTSKNSNNYKLIIGRHCPFKAPYYLPGAVQEAVSYGSNALMIYLGAPQNARRRPLTELKIPEFRQILAENDINIDNVIVHGPYVTNLANPDRTEIFNWSVEFLKKEVTRMEAIGLKTFVLHPG</sequence>
<keyword evidence="2" id="KW-1185">Reference proteome</keyword>
<dbReference type="EMBL" id="CAJVPW010016164">
    <property type="protein sequence ID" value="CAG8667808.1"/>
    <property type="molecule type" value="Genomic_DNA"/>
</dbReference>
<feature type="non-terminal residue" evidence="1">
    <location>
        <position position="124"/>
    </location>
</feature>
<accession>A0ACA9NUD3</accession>
<reference evidence="1" key="1">
    <citation type="submission" date="2021-06" db="EMBL/GenBank/DDBJ databases">
        <authorList>
            <person name="Kallberg Y."/>
            <person name="Tangrot J."/>
            <person name="Rosling A."/>
        </authorList>
    </citation>
    <scope>NUCLEOTIDE SEQUENCE</scope>
    <source>
        <strain evidence="1">28 12/20/2015</strain>
    </source>
</reference>
<evidence type="ECO:0000313" key="1">
    <source>
        <dbReference type="EMBL" id="CAG8667808.1"/>
    </source>
</evidence>
<proteinExistence type="predicted"/>